<comment type="caution">
    <text evidence="1">The sequence shown here is derived from an EMBL/GenBank/DDBJ whole genome shotgun (WGS) entry which is preliminary data.</text>
</comment>
<proteinExistence type="predicted"/>
<organism evidence="1 2">
    <name type="scientific">Actinoplanes siamensis</name>
    <dbReference type="NCBI Taxonomy" id="1223317"/>
    <lineage>
        <taxon>Bacteria</taxon>
        <taxon>Bacillati</taxon>
        <taxon>Actinomycetota</taxon>
        <taxon>Actinomycetes</taxon>
        <taxon>Micromonosporales</taxon>
        <taxon>Micromonosporaceae</taxon>
        <taxon>Actinoplanes</taxon>
    </lineage>
</organism>
<protein>
    <submittedName>
        <fullName evidence="1">Uncharacterized protein</fullName>
    </submittedName>
</protein>
<dbReference type="EMBL" id="BOMW01000004">
    <property type="protein sequence ID" value="GIF02694.1"/>
    <property type="molecule type" value="Genomic_DNA"/>
</dbReference>
<reference evidence="1" key="1">
    <citation type="submission" date="2021-01" db="EMBL/GenBank/DDBJ databases">
        <title>Whole genome shotgun sequence of Actinoplanes siamensis NBRC 109076.</title>
        <authorList>
            <person name="Komaki H."/>
            <person name="Tamura T."/>
        </authorList>
    </citation>
    <scope>NUCLEOTIDE SEQUENCE</scope>
    <source>
        <strain evidence="1">NBRC 109076</strain>
    </source>
</reference>
<sequence length="79" mass="8300">MAVTLLGLHRVVRPGRADRVDDEAFAGDVHVRDDVVDVRLGGADPQGVAAFQLQPPGALGQAGDEVAGREEISVHHRPG</sequence>
<keyword evidence="2" id="KW-1185">Reference proteome</keyword>
<evidence type="ECO:0000313" key="2">
    <source>
        <dbReference type="Proteomes" id="UP000629619"/>
    </source>
</evidence>
<dbReference type="Proteomes" id="UP000629619">
    <property type="component" value="Unassembled WGS sequence"/>
</dbReference>
<gene>
    <name evidence="1" type="ORF">Asi03nite_02320</name>
</gene>
<name>A0A919KC64_9ACTN</name>
<accession>A0A919KC64</accession>
<dbReference type="AlphaFoldDB" id="A0A919KC64"/>
<evidence type="ECO:0000313" key="1">
    <source>
        <dbReference type="EMBL" id="GIF02694.1"/>
    </source>
</evidence>